<dbReference type="InterPro" id="IPR051081">
    <property type="entry name" value="HTH_MetalResp_TranReg"/>
</dbReference>
<dbReference type="InterPro" id="IPR011991">
    <property type="entry name" value="ArsR-like_HTH"/>
</dbReference>
<evidence type="ECO:0000259" key="4">
    <source>
        <dbReference type="PROSITE" id="PS50987"/>
    </source>
</evidence>
<keyword evidence="1" id="KW-0805">Transcription regulation</keyword>
<organism evidence="5 6">
    <name type="scientific">Streptomyces gossypii</name>
    <dbReference type="NCBI Taxonomy" id="2883101"/>
    <lineage>
        <taxon>Bacteria</taxon>
        <taxon>Bacillati</taxon>
        <taxon>Actinomycetota</taxon>
        <taxon>Actinomycetes</taxon>
        <taxon>Kitasatosporales</taxon>
        <taxon>Streptomycetaceae</taxon>
        <taxon>Streptomyces</taxon>
    </lineage>
</organism>
<dbReference type="Gene3D" id="1.10.10.10">
    <property type="entry name" value="Winged helix-like DNA-binding domain superfamily/Winged helix DNA-binding domain"/>
    <property type="match status" value="1"/>
</dbReference>
<dbReference type="SMART" id="SM00418">
    <property type="entry name" value="HTH_ARSR"/>
    <property type="match status" value="1"/>
</dbReference>
<comment type="caution">
    <text evidence="5">The sequence shown here is derived from an EMBL/GenBank/DDBJ whole genome shotgun (WGS) entry which is preliminary data.</text>
</comment>
<dbReference type="NCBIfam" id="NF033788">
    <property type="entry name" value="HTH_metalloreg"/>
    <property type="match status" value="1"/>
</dbReference>
<evidence type="ECO:0000256" key="2">
    <source>
        <dbReference type="ARBA" id="ARBA00023125"/>
    </source>
</evidence>
<keyword evidence="3" id="KW-0804">Transcription</keyword>
<dbReference type="EMBL" id="JAJAGO010000008">
    <property type="protein sequence ID" value="MCT2592039.1"/>
    <property type="molecule type" value="Genomic_DNA"/>
</dbReference>
<dbReference type="PANTHER" id="PTHR33154">
    <property type="entry name" value="TRANSCRIPTIONAL REGULATOR, ARSR FAMILY"/>
    <property type="match status" value="1"/>
</dbReference>
<dbReference type="SUPFAM" id="SSF46785">
    <property type="entry name" value="Winged helix' DNA-binding domain"/>
    <property type="match status" value="1"/>
</dbReference>
<reference evidence="5 6" key="1">
    <citation type="submission" date="2021-10" db="EMBL/GenBank/DDBJ databases">
        <title>Streptomyces gossypii sp. nov., isolated from soil collected from cotton field.</title>
        <authorList>
            <person name="Ge X."/>
            <person name="Chen X."/>
            <person name="Liu W."/>
        </authorList>
    </citation>
    <scope>NUCLEOTIDE SEQUENCE [LARGE SCALE GENOMIC DNA]</scope>
    <source>
        <strain evidence="5 6">N2-109</strain>
    </source>
</reference>
<dbReference type="InterPro" id="IPR036390">
    <property type="entry name" value="WH_DNA-bd_sf"/>
</dbReference>
<evidence type="ECO:0000313" key="5">
    <source>
        <dbReference type="EMBL" id="MCT2592039.1"/>
    </source>
</evidence>
<evidence type="ECO:0000256" key="1">
    <source>
        <dbReference type="ARBA" id="ARBA00023015"/>
    </source>
</evidence>
<dbReference type="InterPro" id="IPR001845">
    <property type="entry name" value="HTH_ArsR_DNA-bd_dom"/>
</dbReference>
<protein>
    <submittedName>
        <fullName evidence="5">Metalloregulator ArsR/SmtB family transcription factor</fullName>
    </submittedName>
</protein>
<dbReference type="PANTHER" id="PTHR33154:SF33">
    <property type="entry name" value="TRANSCRIPTIONAL REPRESSOR SDPR"/>
    <property type="match status" value="1"/>
</dbReference>
<keyword evidence="2" id="KW-0238">DNA-binding</keyword>
<accession>A0ABT2JX56</accession>
<name>A0ABT2JX56_9ACTN</name>
<dbReference type="Proteomes" id="UP001156389">
    <property type="component" value="Unassembled WGS sequence"/>
</dbReference>
<dbReference type="RefSeq" id="WP_260219354.1">
    <property type="nucleotide sequence ID" value="NZ_JAJAGO010000008.1"/>
</dbReference>
<keyword evidence="6" id="KW-1185">Reference proteome</keyword>
<gene>
    <name evidence="5" type="ORF">LHJ74_19385</name>
</gene>
<dbReference type="PRINTS" id="PR00778">
    <property type="entry name" value="HTHARSR"/>
</dbReference>
<sequence length="130" mass="13389">MAITSGASSSGFRKELAPAAALFRALADPTRLSILRRLAAGEARVVDLTTAMNMAQSSVSAHLASLRDCGLVVARPEARQMFYSLAHPELLDLLASAETLLGATDSAVALRPNDGIAASARKNPEGDGGG</sequence>
<dbReference type="InterPro" id="IPR036388">
    <property type="entry name" value="WH-like_DNA-bd_sf"/>
</dbReference>
<feature type="domain" description="HTH arsR-type" evidence="4">
    <location>
        <begin position="11"/>
        <end position="105"/>
    </location>
</feature>
<evidence type="ECO:0000256" key="3">
    <source>
        <dbReference type="ARBA" id="ARBA00023163"/>
    </source>
</evidence>
<dbReference type="CDD" id="cd00090">
    <property type="entry name" value="HTH_ARSR"/>
    <property type="match status" value="1"/>
</dbReference>
<evidence type="ECO:0000313" key="6">
    <source>
        <dbReference type="Proteomes" id="UP001156389"/>
    </source>
</evidence>
<proteinExistence type="predicted"/>
<dbReference type="PROSITE" id="PS50987">
    <property type="entry name" value="HTH_ARSR_2"/>
    <property type="match status" value="1"/>
</dbReference>
<dbReference type="Pfam" id="PF01022">
    <property type="entry name" value="HTH_5"/>
    <property type="match status" value="1"/>
</dbReference>